<reference evidence="3" key="1">
    <citation type="submission" date="2025-08" db="UniProtKB">
        <authorList>
            <consortium name="RefSeq"/>
        </authorList>
    </citation>
    <scope>IDENTIFICATION</scope>
    <source>
        <tissue evidence="3">Thorax and Abdomen</tissue>
    </source>
</reference>
<dbReference type="Proteomes" id="UP000829291">
    <property type="component" value="Chromosome 3"/>
</dbReference>
<gene>
    <name evidence="3" type="primary">LOC124293400</name>
</gene>
<dbReference type="GeneID" id="124293400"/>
<keyword evidence="2" id="KW-1185">Reference proteome</keyword>
<feature type="compositionally biased region" description="Basic and acidic residues" evidence="1">
    <location>
        <begin position="60"/>
        <end position="70"/>
    </location>
</feature>
<feature type="compositionally biased region" description="Polar residues" evidence="1">
    <location>
        <begin position="1"/>
        <end position="13"/>
    </location>
</feature>
<feature type="region of interest" description="Disordered" evidence="1">
    <location>
        <begin position="1"/>
        <end position="85"/>
    </location>
</feature>
<proteinExistence type="predicted"/>
<evidence type="ECO:0000313" key="3">
    <source>
        <dbReference type="RefSeq" id="XP_046590199.1"/>
    </source>
</evidence>
<organism evidence="2 3">
    <name type="scientific">Neodiprion lecontei</name>
    <name type="common">Redheaded pine sawfly</name>
    <dbReference type="NCBI Taxonomy" id="441921"/>
    <lineage>
        <taxon>Eukaryota</taxon>
        <taxon>Metazoa</taxon>
        <taxon>Ecdysozoa</taxon>
        <taxon>Arthropoda</taxon>
        <taxon>Hexapoda</taxon>
        <taxon>Insecta</taxon>
        <taxon>Pterygota</taxon>
        <taxon>Neoptera</taxon>
        <taxon>Endopterygota</taxon>
        <taxon>Hymenoptera</taxon>
        <taxon>Tenthredinoidea</taxon>
        <taxon>Diprionidae</taxon>
        <taxon>Diprioninae</taxon>
        <taxon>Neodiprion</taxon>
    </lineage>
</organism>
<evidence type="ECO:0000313" key="2">
    <source>
        <dbReference type="Proteomes" id="UP000829291"/>
    </source>
</evidence>
<protein>
    <submittedName>
        <fullName evidence="3">Uncharacterized protein LOC124293400</fullName>
    </submittedName>
</protein>
<feature type="compositionally biased region" description="Basic residues" evidence="1">
    <location>
        <begin position="19"/>
        <end position="28"/>
    </location>
</feature>
<evidence type="ECO:0000256" key="1">
    <source>
        <dbReference type="SAM" id="MobiDB-lite"/>
    </source>
</evidence>
<name>A0ABM3FQ99_NEOLC</name>
<accession>A0ABM3FQ99</accession>
<dbReference type="RefSeq" id="XP_046590199.1">
    <property type="nucleotide sequence ID" value="XM_046734243.1"/>
</dbReference>
<sequence>MSEINTNAPTPTGTERHLSGHSRGRGRGSNRGGARPAGIQAPQPQISQEPTKQKSQRPNPKRDFKSKDSVPDLGPKSKSTTASAEKNDPLINDLLTIEGVTGFVEVARERTFELDFSGYMQLIRTSYDAQMAFDRSMRKYVSFSAYQYYCTIALWKRLLDVSSSRGILTLEHLQINQVLAFDFPLPTDIQMYLQGVGDIRDASGLLKMQADLNPQANLDWDLPVGLRPLNPGAQLPTENLLGWRRKERLSEDQRTTLEEGGVTAEAVFPRNIANIPILPDLLKSIADRLETSKCKAIAIFPTSTSGSLAQVSFMSRSPDDVEIEPFRNIATKLARTNSYTQTVAGIASSSAIMRYRIQRSTNGEADSICYRFEANATPNNTPRKYNPTSIP</sequence>